<dbReference type="InterPro" id="IPR017984">
    <property type="entry name" value="Chromo_dom_subgr"/>
</dbReference>
<dbReference type="SUPFAM" id="SSF54160">
    <property type="entry name" value="Chromo domain-like"/>
    <property type="match status" value="2"/>
</dbReference>
<keyword evidence="6" id="KW-1185">Reference proteome</keyword>
<dbReference type="InterPro" id="IPR008251">
    <property type="entry name" value="Chromo_shadow_dom"/>
</dbReference>
<comment type="caution">
    <text evidence="4">The sequence shown here is derived from an EMBL/GenBank/DDBJ whole genome shotgun (WGS) entry which is preliminary data.</text>
</comment>
<dbReference type="AlphaFoldDB" id="A0A815DAE1"/>
<reference evidence="4" key="1">
    <citation type="submission" date="2021-02" db="EMBL/GenBank/DDBJ databases">
        <authorList>
            <person name="Nowell W R."/>
        </authorList>
    </citation>
    <scope>NUCLEOTIDE SEQUENCE</scope>
</reference>
<protein>
    <recommendedName>
        <fullName evidence="3">Chromo domain-containing protein</fullName>
    </recommendedName>
</protein>
<evidence type="ECO:0000313" key="6">
    <source>
        <dbReference type="Proteomes" id="UP000663829"/>
    </source>
</evidence>
<gene>
    <name evidence="4" type="ORF">GPM918_LOCUS28383</name>
    <name evidence="5" type="ORF">SRO942_LOCUS28878</name>
</gene>
<evidence type="ECO:0000256" key="1">
    <source>
        <dbReference type="ARBA" id="ARBA00004123"/>
    </source>
</evidence>
<dbReference type="InterPro" id="IPR051219">
    <property type="entry name" value="Heterochromatin_chromo-domain"/>
</dbReference>
<dbReference type="CDD" id="cd00034">
    <property type="entry name" value="CSD"/>
    <property type="match status" value="1"/>
</dbReference>
<proteinExistence type="predicted"/>
<dbReference type="PROSITE" id="PS50013">
    <property type="entry name" value="CHROMO_2"/>
    <property type="match status" value="1"/>
</dbReference>
<evidence type="ECO:0000259" key="3">
    <source>
        <dbReference type="PROSITE" id="PS50013"/>
    </source>
</evidence>
<dbReference type="Pfam" id="PF01393">
    <property type="entry name" value="Chromo_shadow"/>
    <property type="match status" value="1"/>
</dbReference>
<evidence type="ECO:0000313" key="5">
    <source>
        <dbReference type="EMBL" id="CAF4116545.1"/>
    </source>
</evidence>
<dbReference type="Gene3D" id="2.40.50.40">
    <property type="match status" value="2"/>
</dbReference>
<dbReference type="InterPro" id="IPR016197">
    <property type="entry name" value="Chromo-like_dom_sf"/>
</dbReference>
<dbReference type="PROSITE" id="PS00598">
    <property type="entry name" value="CHROMO_1"/>
    <property type="match status" value="1"/>
</dbReference>
<dbReference type="PANTHER" id="PTHR22812">
    <property type="entry name" value="CHROMOBOX PROTEIN"/>
    <property type="match status" value="1"/>
</dbReference>
<feature type="domain" description="Chromo" evidence="3">
    <location>
        <begin position="6"/>
        <end position="64"/>
    </location>
</feature>
<dbReference type="Proteomes" id="UP000663829">
    <property type="component" value="Unassembled WGS sequence"/>
</dbReference>
<dbReference type="InterPro" id="IPR000953">
    <property type="entry name" value="Chromo/chromo_shadow_dom"/>
</dbReference>
<sequence length="178" mass="21334">MLNCEYIVEKVLDKRSVNNRVEYLLKWKGWSSEYNTWEPYDHLNCEKLIKQYEQKQQECQTTKLITTTNVKSYAEEKEIVPVTTSLTTDSIKDENNFHSSEQSFLFFKMEKDNPFNNGMTRLEKILGLRQVDDKSNRLEFQCKLRGLNRPVWVLNKIVNELYPKDVIQFYQKLLKFDD</sequence>
<dbReference type="InterPro" id="IPR023779">
    <property type="entry name" value="Chromodomain_CS"/>
</dbReference>
<name>A0A815DAE1_9BILA</name>
<dbReference type="EMBL" id="CAJOBC010036004">
    <property type="protein sequence ID" value="CAF4116545.1"/>
    <property type="molecule type" value="Genomic_DNA"/>
</dbReference>
<dbReference type="GO" id="GO:0000792">
    <property type="term" value="C:heterochromatin"/>
    <property type="evidence" value="ECO:0007669"/>
    <property type="project" value="UniProtKB-ARBA"/>
</dbReference>
<dbReference type="EMBL" id="CAJNOQ010012354">
    <property type="protein sequence ID" value="CAF1298174.1"/>
    <property type="molecule type" value="Genomic_DNA"/>
</dbReference>
<dbReference type="OrthoDB" id="273092at2759"/>
<evidence type="ECO:0000313" key="4">
    <source>
        <dbReference type="EMBL" id="CAF1298174.1"/>
    </source>
</evidence>
<organism evidence="4 6">
    <name type="scientific">Didymodactylos carnosus</name>
    <dbReference type="NCBI Taxonomy" id="1234261"/>
    <lineage>
        <taxon>Eukaryota</taxon>
        <taxon>Metazoa</taxon>
        <taxon>Spiralia</taxon>
        <taxon>Gnathifera</taxon>
        <taxon>Rotifera</taxon>
        <taxon>Eurotatoria</taxon>
        <taxon>Bdelloidea</taxon>
        <taxon>Philodinida</taxon>
        <taxon>Philodinidae</taxon>
        <taxon>Didymodactylos</taxon>
    </lineage>
</organism>
<dbReference type="InterPro" id="IPR023780">
    <property type="entry name" value="Chromo_domain"/>
</dbReference>
<dbReference type="Proteomes" id="UP000681722">
    <property type="component" value="Unassembled WGS sequence"/>
</dbReference>
<evidence type="ECO:0000256" key="2">
    <source>
        <dbReference type="ARBA" id="ARBA00023242"/>
    </source>
</evidence>
<accession>A0A815DAE1</accession>
<dbReference type="GO" id="GO:0005634">
    <property type="term" value="C:nucleus"/>
    <property type="evidence" value="ECO:0007669"/>
    <property type="project" value="UniProtKB-SubCell"/>
</dbReference>
<dbReference type="PRINTS" id="PR00504">
    <property type="entry name" value="CHROMODOMAIN"/>
</dbReference>
<dbReference type="Pfam" id="PF00385">
    <property type="entry name" value="Chromo"/>
    <property type="match status" value="1"/>
</dbReference>
<comment type="subcellular location">
    <subcellularLocation>
        <location evidence="1">Nucleus</location>
    </subcellularLocation>
</comment>
<keyword evidence="2" id="KW-0539">Nucleus</keyword>
<dbReference type="SMART" id="SM00298">
    <property type="entry name" value="CHROMO"/>
    <property type="match status" value="2"/>
</dbReference>